<keyword evidence="3" id="KW-1185">Reference proteome</keyword>
<name>A0A1S8A7Y0_ROSNE</name>
<dbReference type="Proteomes" id="UP000054516">
    <property type="component" value="Unassembled WGS sequence"/>
</dbReference>
<evidence type="ECO:0000313" key="3">
    <source>
        <dbReference type="Proteomes" id="UP000054516"/>
    </source>
</evidence>
<dbReference type="AlphaFoldDB" id="A0A1S8A7Y0"/>
<evidence type="ECO:0000313" key="2">
    <source>
        <dbReference type="EMBL" id="GAW26167.1"/>
    </source>
</evidence>
<dbReference type="EMBL" id="DF977468">
    <property type="protein sequence ID" value="GAW26167.1"/>
    <property type="molecule type" value="Genomic_DNA"/>
</dbReference>
<accession>A0A1S8A7Y0</accession>
<sequence>MTQYDEIVGDRSNQPPVPVQQFARRPVTYTSSMTDYWLYERWAGGRSAAKKMSAGTKLEVEVRKGDT</sequence>
<organism evidence="2">
    <name type="scientific">Rosellinia necatrix</name>
    <name type="common">White root-rot fungus</name>
    <dbReference type="NCBI Taxonomy" id="77044"/>
    <lineage>
        <taxon>Eukaryota</taxon>
        <taxon>Fungi</taxon>
        <taxon>Dikarya</taxon>
        <taxon>Ascomycota</taxon>
        <taxon>Pezizomycotina</taxon>
        <taxon>Sordariomycetes</taxon>
        <taxon>Xylariomycetidae</taxon>
        <taxon>Xylariales</taxon>
        <taxon>Xylariaceae</taxon>
        <taxon>Rosellinia</taxon>
    </lineage>
</organism>
<feature type="region of interest" description="Disordered" evidence="1">
    <location>
        <begin position="1"/>
        <end position="20"/>
    </location>
</feature>
<proteinExistence type="predicted"/>
<gene>
    <name evidence="2" type="ORF">SAMD00023353_2300620</name>
</gene>
<reference evidence="2" key="1">
    <citation type="submission" date="2016-03" db="EMBL/GenBank/DDBJ databases">
        <title>Draft genome sequence of Rosellinia necatrix.</title>
        <authorList>
            <person name="Kanematsu S."/>
        </authorList>
    </citation>
    <scope>NUCLEOTIDE SEQUENCE [LARGE SCALE GENOMIC DNA]</scope>
    <source>
        <strain evidence="2">W97</strain>
    </source>
</reference>
<evidence type="ECO:0000256" key="1">
    <source>
        <dbReference type="SAM" id="MobiDB-lite"/>
    </source>
</evidence>
<protein>
    <submittedName>
        <fullName evidence="2">Uncharacterized protein</fullName>
    </submittedName>
</protein>